<dbReference type="EC" id="4.3.1.19" evidence="4"/>
<accession>A0A4R1QGH0</accession>
<dbReference type="Proteomes" id="UP000295658">
    <property type="component" value="Unassembled WGS sequence"/>
</dbReference>
<dbReference type="InterPro" id="IPR036052">
    <property type="entry name" value="TrpB-like_PALP_sf"/>
</dbReference>
<organism evidence="10 11">
    <name type="scientific">Thermolongibacillus altinsuensis</name>
    <dbReference type="NCBI Taxonomy" id="575256"/>
    <lineage>
        <taxon>Bacteria</taxon>
        <taxon>Bacillati</taxon>
        <taxon>Bacillota</taxon>
        <taxon>Bacilli</taxon>
        <taxon>Bacillales</taxon>
        <taxon>Anoxybacillaceae</taxon>
        <taxon>Thermolongibacillus</taxon>
    </lineage>
</organism>
<dbReference type="GO" id="GO:0006565">
    <property type="term" value="P:L-serine catabolic process"/>
    <property type="evidence" value="ECO:0007669"/>
    <property type="project" value="TreeGrafter"/>
</dbReference>
<dbReference type="PANTHER" id="PTHR48078">
    <property type="entry name" value="THREONINE DEHYDRATASE, MITOCHONDRIAL-RELATED"/>
    <property type="match status" value="1"/>
</dbReference>
<dbReference type="InterPro" id="IPR044561">
    <property type="entry name" value="ACT_ThrD-II-like"/>
</dbReference>
<sequence>MEYNDNVEKFLIGEWTMITIQDIQQARERMKGVVHKTPLEFSQTFSRLSGNNVYMKLENLQKTGSFKVRGSYNKIMSLSKEERERGVIAASAGNHAQGVAYSSSMIGIPCTIVMPKGAPLSKIQATQGYGANVILHGDVFDESLEYALKLKEETKATFVHPFDDPAVIAGQGTIGVELFEQLDSIDAVICPVGGGGLLSGIAIAMKQKNPSIQVYGVESTACASTTAATKHSKPIMITPANTIADGIAVKRIGDLTFSYIQKYVDDIVCVDETDISRTMLYLLERNKLLVEGSAACSLAALLYKKIPLQGKNVVAILSGGNVDVTLISRIIERGLVESGRFVTFSTVISDKPGQLNKLLRIIADLEANVMSIDHQRMGTNVLPGQAEIRFSLETKNKDHIDQIHQVLTEAGYNIRRLD</sequence>
<comment type="catalytic activity">
    <reaction evidence="1">
        <text>L-threonine = 2-oxobutanoate + NH4(+)</text>
        <dbReference type="Rhea" id="RHEA:22108"/>
        <dbReference type="ChEBI" id="CHEBI:16763"/>
        <dbReference type="ChEBI" id="CHEBI:28938"/>
        <dbReference type="ChEBI" id="CHEBI:57926"/>
        <dbReference type="EC" id="4.3.1.19"/>
    </reaction>
</comment>
<dbReference type="FunFam" id="3.40.50.1100:FF:000007">
    <property type="entry name" value="L-threonine dehydratase catabolic TdcB"/>
    <property type="match status" value="1"/>
</dbReference>
<dbReference type="InterPro" id="IPR005789">
    <property type="entry name" value="Thr_deHydtase_catblc"/>
</dbReference>
<dbReference type="AlphaFoldDB" id="A0A4R1QGH0"/>
<dbReference type="GO" id="GO:0004794">
    <property type="term" value="F:threonine deaminase activity"/>
    <property type="evidence" value="ECO:0007669"/>
    <property type="project" value="UniProtKB-EC"/>
</dbReference>
<evidence type="ECO:0000259" key="9">
    <source>
        <dbReference type="PROSITE" id="PS51671"/>
    </source>
</evidence>
<evidence type="ECO:0000256" key="5">
    <source>
        <dbReference type="ARBA" id="ARBA00022898"/>
    </source>
</evidence>
<dbReference type="GO" id="GO:0006567">
    <property type="term" value="P:L-threonine catabolic process"/>
    <property type="evidence" value="ECO:0007669"/>
    <property type="project" value="InterPro"/>
</dbReference>
<dbReference type="PROSITE" id="PS51671">
    <property type="entry name" value="ACT"/>
    <property type="match status" value="1"/>
</dbReference>
<comment type="function">
    <text evidence="7">Catalyzes the anaerobic formation of alpha-ketobutyrate and ammonia from threonine in a two-step reaction. The first step involved a dehydration of threonine and a production of enamine intermediates (aminocrotonate), which tautomerizes to its imine form (iminobutyrate). Both intermediates are unstable and short-lived. The second step is the nonenzymatic hydrolysis of the enamine/imine intermediates to form 2-ketobutyrate and free ammonia. In the low water environment of the cell, the second step is accelerated by RidA.</text>
</comment>
<dbReference type="SUPFAM" id="SSF53686">
    <property type="entry name" value="Tryptophan synthase beta subunit-like PLP-dependent enzymes"/>
    <property type="match status" value="1"/>
</dbReference>
<keyword evidence="6" id="KW-0456">Lyase</keyword>
<dbReference type="NCBIfam" id="TIGR01127">
    <property type="entry name" value="ilvA_1Cterm"/>
    <property type="match status" value="1"/>
</dbReference>
<evidence type="ECO:0000256" key="3">
    <source>
        <dbReference type="ARBA" id="ARBA00010869"/>
    </source>
</evidence>
<comment type="cofactor">
    <cofactor evidence="2">
        <name>pyridoxal 5'-phosphate</name>
        <dbReference type="ChEBI" id="CHEBI:597326"/>
    </cofactor>
</comment>
<dbReference type="GO" id="GO:0003941">
    <property type="term" value="F:L-serine ammonia-lyase activity"/>
    <property type="evidence" value="ECO:0007669"/>
    <property type="project" value="TreeGrafter"/>
</dbReference>
<evidence type="ECO:0000313" key="10">
    <source>
        <dbReference type="EMBL" id="TCL49715.1"/>
    </source>
</evidence>
<evidence type="ECO:0000256" key="7">
    <source>
        <dbReference type="ARBA" id="ARBA00025527"/>
    </source>
</evidence>
<comment type="similarity">
    <text evidence="3">Belongs to the serine/threonine dehydratase family.</text>
</comment>
<evidence type="ECO:0000256" key="2">
    <source>
        <dbReference type="ARBA" id="ARBA00001933"/>
    </source>
</evidence>
<reference evidence="10 11" key="1">
    <citation type="submission" date="2019-03" db="EMBL/GenBank/DDBJ databases">
        <title>Genomic Encyclopedia of Type Strains, Phase IV (KMG-IV): sequencing the most valuable type-strain genomes for metagenomic binning, comparative biology and taxonomic classification.</title>
        <authorList>
            <person name="Goeker M."/>
        </authorList>
    </citation>
    <scope>NUCLEOTIDE SEQUENCE [LARGE SCALE GENOMIC DNA]</scope>
    <source>
        <strain evidence="10 11">DSM 24979</strain>
    </source>
</reference>
<dbReference type="CDD" id="cd01562">
    <property type="entry name" value="Thr-dehyd"/>
    <property type="match status" value="1"/>
</dbReference>
<dbReference type="InterPro" id="IPR002912">
    <property type="entry name" value="ACT_dom"/>
</dbReference>
<protein>
    <recommendedName>
        <fullName evidence="4">threonine ammonia-lyase</fullName>
        <ecNumber evidence="4">4.3.1.19</ecNumber>
    </recommendedName>
    <alternativeName>
        <fullName evidence="8">Threonine deaminase</fullName>
    </alternativeName>
</protein>
<dbReference type="EMBL" id="SLUL01000006">
    <property type="protein sequence ID" value="TCL49715.1"/>
    <property type="molecule type" value="Genomic_DNA"/>
</dbReference>
<evidence type="ECO:0000313" key="11">
    <source>
        <dbReference type="Proteomes" id="UP000295658"/>
    </source>
</evidence>
<name>A0A4R1QGH0_9BACL</name>
<evidence type="ECO:0000256" key="8">
    <source>
        <dbReference type="ARBA" id="ARBA00031427"/>
    </source>
</evidence>
<feature type="domain" description="ACT" evidence="9">
    <location>
        <begin position="343"/>
        <end position="418"/>
    </location>
</feature>
<comment type="caution">
    <text evidence="10">The sequence shown here is derived from an EMBL/GenBank/DDBJ whole genome shotgun (WGS) entry which is preliminary data.</text>
</comment>
<dbReference type="Pfam" id="PF00291">
    <property type="entry name" value="PALP"/>
    <property type="match status" value="1"/>
</dbReference>
<evidence type="ECO:0000256" key="4">
    <source>
        <dbReference type="ARBA" id="ARBA00012096"/>
    </source>
</evidence>
<dbReference type="InterPro" id="IPR001926">
    <property type="entry name" value="TrpB-like_PALP"/>
</dbReference>
<dbReference type="CDD" id="cd04886">
    <property type="entry name" value="ACT_ThrD-II-like"/>
    <property type="match status" value="1"/>
</dbReference>
<dbReference type="PANTHER" id="PTHR48078:SF6">
    <property type="entry name" value="L-THREONINE DEHYDRATASE CATABOLIC TDCB"/>
    <property type="match status" value="1"/>
</dbReference>
<keyword evidence="11" id="KW-1185">Reference proteome</keyword>
<evidence type="ECO:0000256" key="6">
    <source>
        <dbReference type="ARBA" id="ARBA00023239"/>
    </source>
</evidence>
<dbReference type="InterPro" id="IPR050147">
    <property type="entry name" value="Ser/Thr_Dehydratase"/>
</dbReference>
<proteinExistence type="inferred from homology"/>
<gene>
    <name evidence="10" type="ORF">EDD69_10667</name>
</gene>
<dbReference type="GO" id="GO:0009097">
    <property type="term" value="P:isoleucine biosynthetic process"/>
    <property type="evidence" value="ECO:0007669"/>
    <property type="project" value="TreeGrafter"/>
</dbReference>
<evidence type="ECO:0000256" key="1">
    <source>
        <dbReference type="ARBA" id="ARBA00001274"/>
    </source>
</evidence>
<keyword evidence="5" id="KW-0663">Pyridoxal phosphate</keyword>
<dbReference type="Gene3D" id="3.40.50.1100">
    <property type="match status" value="2"/>
</dbReference>
<dbReference type="Gene3D" id="3.30.70.260">
    <property type="match status" value="1"/>
</dbReference>